<protein>
    <submittedName>
        <fullName evidence="4">Pupal cuticle protein 36</fullName>
    </submittedName>
</protein>
<gene>
    <name evidence="4" type="primary">LOC108665678</name>
</gene>
<feature type="signal peptide" evidence="1">
    <location>
        <begin position="1"/>
        <end position="17"/>
    </location>
</feature>
<keyword evidence="1" id="KW-0732">Signal</keyword>
<dbReference type="OrthoDB" id="8030796at2759"/>
<organism evidence="3 4">
    <name type="scientific">Hyalella azteca</name>
    <name type="common">Amphipod</name>
    <dbReference type="NCBI Taxonomy" id="294128"/>
    <lineage>
        <taxon>Eukaryota</taxon>
        <taxon>Metazoa</taxon>
        <taxon>Ecdysozoa</taxon>
        <taxon>Arthropoda</taxon>
        <taxon>Crustacea</taxon>
        <taxon>Multicrustacea</taxon>
        <taxon>Malacostraca</taxon>
        <taxon>Eumalacostraca</taxon>
        <taxon>Peracarida</taxon>
        <taxon>Amphipoda</taxon>
        <taxon>Senticaudata</taxon>
        <taxon>Talitrida</taxon>
        <taxon>Talitroidea</taxon>
        <taxon>Hyalellidae</taxon>
        <taxon>Hyalella</taxon>
    </lineage>
</organism>
<dbReference type="SMART" id="SM00690">
    <property type="entry name" value="DM5"/>
    <property type="match status" value="1"/>
</dbReference>
<evidence type="ECO:0000259" key="2">
    <source>
        <dbReference type="SMART" id="SM00690"/>
    </source>
</evidence>
<reference evidence="4" key="1">
    <citation type="submission" date="2025-08" db="UniProtKB">
        <authorList>
            <consortium name="RefSeq"/>
        </authorList>
    </citation>
    <scope>IDENTIFICATION</scope>
    <source>
        <tissue evidence="4">Whole organism</tissue>
    </source>
</reference>
<evidence type="ECO:0000313" key="4">
    <source>
        <dbReference type="RefSeq" id="XP_047736523.1"/>
    </source>
</evidence>
<dbReference type="GO" id="GO:0062129">
    <property type="term" value="C:chitin-based extracellular matrix"/>
    <property type="evidence" value="ECO:0007669"/>
    <property type="project" value="TreeGrafter"/>
</dbReference>
<sequence>MAFYIFTIASLAAVVSAGYHSSAKKTFGSPVKSDFGGSIKSPGFGVPTSFGFSSGGLGGIASKSLDGFADYDGFEDGSVLSSGGFESGFQSGFESGIGGAHNFGPCPKGLERTIHGQCVPPAVSQDLFLFKAPSYRVHHQKAHFEHKPKVHLNLVFIRAPTYEGEKTNPIIVPPPRQQTLVYLLSKKPHGFKQDVIEVPFDPTKPEVFFVDYKDGDNPVLPGGIDLRTALTQSAGPSDIVIGGDGGFGGLGGKVGGFGAGGEIHGQSLAGVSLGGGALGGGFGGGISKGAGLSAGGLGVGVVGKGAGLSAGGLGVGVVGKGAGLSAGGFGGGFSGGVGKCRIVCRRLWWRIFRWGWQRCRIVCRRLWWRICRRGGPRCRIVRRWFWSWCW</sequence>
<dbReference type="AlphaFoldDB" id="A0A979FHU8"/>
<accession>A0A979FHU8</accession>
<dbReference type="GO" id="GO:0040003">
    <property type="term" value="P:chitin-based cuticle development"/>
    <property type="evidence" value="ECO:0007669"/>
    <property type="project" value="TreeGrafter"/>
</dbReference>
<name>A0A979FHU8_HYAAZ</name>
<dbReference type="RefSeq" id="XP_047736523.1">
    <property type="nucleotide sequence ID" value="XM_047880567.1"/>
</dbReference>
<proteinExistence type="predicted"/>
<feature type="chain" id="PRO_5037954235" evidence="1">
    <location>
        <begin position="18"/>
        <end position="390"/>
    </location>
</feature>
<evidence type="ECO:0000256" key="1">
    <source>
        <dbReference type="SAM" id="SignalP"/>
    </source>
</evidence>
<keyword evidence="3" id="KW-1185">Reference proteome</keyword>
<evidence type="ECO:0000313" key="3">
    <source>
        <dbReference type="Proteomes" id="UP000694843"/>
    </source>
</evidence>
<dbReference type="KEGG" id="hazt:108665678"/>
<dbReference type="GO" id="GO:0008010">
    <property type="term" value="F:structural constituent of chitin-based larval cuticle"/>
    <property type="evidence" value="ECO:0007669"/>
    <property type="project" value="TreeGrafter"/>
</dbReference>
<dbReference type="Proteomes" id="UP000694843">
    <property type="component" value="Unplaced"/>
</dbReference>
<dbReference type="InterPro" id="IPR004145">
    <property type="entry name" value="DUF243"/>
</dbReference>
<dbReference type="PANTHER" id="PTHR31927">
    <property type="entry name" value="FI07246P-RELATED-RELATED"/>
    <property type="match status" value="1"/>
</dbReference>
<feature type="domain" description="DUF243" evidence="2">
    <location>
        <begin position="121"/>
        <end position="215"/>
    </location>
</feature>
<dbReference type="Pfam" id="PF03103">
    <property type="entry name" value="DUF243"/>
    <property type="match status" value="1"/>
</dbReference>
<dbReference type="GeneID" id="108665678"/>